<evidence type="ECO:0000259" key="6">
    <source>
        <dbReference type="Pfam" id="PF04052"/>
    </source>
</evidence>
<accession>A0ABW9G6P4</accession>
<dbReference type="Gene3D" id="2.120.10.30">
    <property type="entry name" value="TolB, C-terminal domain"/>
    <property type="match status" value="1"/>
</dbReference>
<evidence type="ECO:0000313" key="7">
    <source>
        <dbReference type="EMBL" id="MFM2485142.1"/>
    </source>
</evidence>
<comment type="subunit">
    <text evidence="5">The Tol-Pal system is composed of five core proteins: the inner membrane proteins TolA, TolQ and TolR, the periplasmic protein TolB and the outer membrane protein Pal. They form a network linking the inner and outer membranes and the peptidoglycan layer.</text>
</comment>
<keyword evidence="3 5" id="KW-0732">Signal</keyword>
<gene>
    <name evidence="5 7" type="primary">tolB</name>
    <name evidence="7" type="ORF">ABUE30_08690</name>
</gene>
<keyword evidence="5" id="KW-0131">Cell cycle</keyword>
<dbReference type="EMBL" id="JBEQCT010000003">
    <property type="protein sequence ID" value="MFM2485142.1"/>
    <property type="molecule type" value="Genomic_DNA"/>
</dbReference>
<dbReference type="SUPFAM" id="SSF69304">
    <property type="entry name" value="Tricorn protease N-terminal domain"/>
    <property type="match status" value="1"/>
</dbReference>
<dbReference type="InterPro" id="IPR014167">
    <property type="entry name" value="Tol-Pal_TolB"/>
</dbReference>
<evidence type="ECO:0000313" key="8">
    <source>
        <dbReference type="Proteomes" id="UP001629953"/>
    </source>
</evidence>
<evidence type="ECO:0000256" key="4">
    <source>
        <dbReference type="ARBA" id="ARBA00022764"/>
    </source>
</evidence>
<dbReference type="SUPFAM" id="SSF52964">
    <property type="entry name" value="TolB, N-terminal domain"/>
    <property type="match status" value="1"/>
</dbReference>
<protein>
    <recommendedName>
        <fullName evidence="5">Tol-Pal system protein TolB</fullName>
    </recommendedName>
</protein>
<dbReference type="NCBIfam" id="TIGR02800">
    <property type="entry name" value="propeller_TolB"/>
    <property type="match status" value="1"/>
</dbReference>
<comment type="similarity">
    <text evidence="2 5">Belongs to the TolB family.</text>
</comment>
<dbReference type="PANTHER" id="PTHR36842">
    <property type="entry name" value="PROTEIN TOLB HOMOLOG"/>
    <property type="match status" value="1"/>
</dbReference>
<keyword evidence="8" id="KW-1185">Reference proteome</keyword>
<feature type="chain" id="PRO_5044939584" description="Tol-Pal system protein TolB" evidence="5">
    <location>
        <begin position="23"/>
        <end position="453"/>
    </location>
</feature>
<comment type="subcellular location">
    <subcellularLocation>
        <location evidence="1 5">Periplasm</location>
    </subcellularLocation>
</comment>
<dbReference type="Pfam" id="PF07676">
    <property type="entry name" value="PD40"/>
    <property type="match status" value="3"/>
</dbReference>
<comment type="caution">
    <text evidence="7">The sequence shown here is derived from an EMBL/GenBank/DDBJ whole genome shotgun (WGS) entry which is preliminary data.</text>
</comment>
<reference evidence="7 8" key="1">
    <citation type="journal article" date="2013" name="Int. J. Syst. Evol. Microbiol.">
        <title>Celerinatantimonas yamalensis sp. nov., a cold-adapted diazotrophic bacterium from a cold permafrost brine.</title>
        <authorList>
            <person name="Shcherbakova V."/>
            <person name="Chuvilskaya N."/>
            <person name="Rivkina E."/>
            <person name="Demidov N."/>
            <person name="Uchaeva V."/>
            <person name="Suetin S."/>
            <person name="Suzina N."/>
            <person name="Gilichinsky D."/>
        </authorList>
    </citation>
    <scope>NUCLEOTIDE SEQUENCE [LARGE SCALE GENOMIC DNA]</scope>
    <source>
        <strain evidence="7 8">C7</strain>
    </source>
</reference>
<dbReference type="Proteomes" id="UP001629953">
    <property type="component" value="Unassembled WGS sequence"/>
</dbReference>
<evidence type="ECO:0000256" key="1">
    <source>
        <dbReference type="ARBA" id="ARBA00004418"/>
    </source>
</evidence>
<dbReference type="PANTHER" id="PTHR36842:SF1">
    <property type="entry name" value="PROTEIN TOLB"/>
    <property type="match status" value="1"/>
</dbReference>
<dbReference type="InterPro" id="IPR011659">
    <property type="entry name" value="WD40"/>
</dbReference>
<dbReference type="HAMAP" id="MF_00671">
    <property type="entry name" value="TolB"/>
    <property type="match status" value="1"/>
</dbReference>
<evidence type="ECO:0000256" key="5">
    <source>
        <dbReference type="HAMAP-Rule" id="MF_00671"/>
    </source>
</evidence>
<comment type="function">
    <text evidence="5">Part of the Tol-Pal system, which plays a role in outer membrane invagination during cell division and is important for maintaining outer membrane integrity.</text>
</comment>
<name>A0ABW9G6P4_9GAMM</name>
<feature type="signal peptide" evidence="5">
    <location>
        <begin position="1"/>
        <end position="22"/>
    </location>
</feature>
<dbReference type="Gene3D" id="3.40.50.10070">
    <property type="entry name" value="TolB, N-terminal domain"/>
    <property type="match status" value="1"/>
</dbReference>
<keyword evidence="5" id="KW-0132">Cell division</keyword>
<feature type="domain" description="TolB N-terminal" evidence="6">
    <location>
        <begin position="24"/>
        <end position="126"/>
    </location>
</feature>
<keyword evidence="4 5" id="KW-0574">Periplasm</keyword>
<proteinExistence type="inferred from homology"/>
<evidence type="ECO:0000256" key="3">
    <source>
        <dbReference type="ARBA" id="ARBA00022729"/>
    </source>
</evidence>
<organism evidence="7 8">
    <name type="scientific">Celerinatantimonas yamalensis</name>
    <dbReference type="NCBI Taxonomy" id="559956"/>
    <lineage>
        <taxon>Bacteria</taxon>
        <taxon>Pseudomonadati</taxon>
        <taxon>Pseudomonadota</taxon>
        <taxon>Gammaproteobacteria</taxon>
        <taxon>Celerinatantimonadaceae</taxon>
        <taxon>Celerinatantimonas</taxon>
    </lineage>
</organism>
<dbReference type="InterPro" id="IPR011042">
    <property type="entry name" value="6-blade_b-propeller_TolB-like"/>
</dbReference>
<dbReference type="Pfam" id="PF04052">
    <property type="entry name" value="TolB_N"/>
    <property type="match status" value="1"/>
</dbReference>
<evidence type="ECO:0000256" key="2">
    <source>
        <dbReference type="ARBA" id="ARBA00009820"/>
    </source>
</evidence>
<sequence length="453" mass="50595" precursor="true">MMKLRSLLVLGLWLLMSSRSFAALDILITQGVDSARPVAVVPFQWKGPGKLPTDVSQVIADDLRRSGKFNPIKVASMPQTPYQASQVKYEAWAAMGVEGVLVGSISESSPGQYQINYQLVDVLQGKMGESTTLQNGQLVQNDQHLLLSRTGTVTTQQLRQYAHLISDHVYKALTGERGAFLTRIAYVVYNPKAKYPFQLRIADYDGFNERVLLRSHEPILSPTWSPDGKQLAYVSMENRTPNIYIQDLYSHNGLPPKRTHLPHYPGLNSAPSWSPDGKNMALVLSKDGQPEIYIENIASGHLTRVTHSPRIDTEPTWSHDGKYIYFSSERGGNPQIYRYDLASKQVTRITWEGDMNLSAEVTPDDQSIVLVNRTNGQYRIARQDLKTGYMQILTDTSLDKSPSIAPNGSMIIYSTVVHNRQVLALVSMDGRFKATLPAKDGDVRSPAWSPFLN</sequence>
<dbReference type="InterPro" id="IPR007195">
    <property type="entry name" value="TolB_N"/>
</dbReference>